<dbReference type="Proteomes" id="UP000789595">
    <property type="component" value="Unassembled WGS sequence"/>
</dbReference>
<gene>
    <name evidence="2" type="ORF">PECAL_5P18590</name>
</gene>
<reference evidence="2" key="1">
    <citation type="submission" date="2021-11" db="EMBL/GenBank/DDBJ databases">
        <authorList>
            <consortium name="Genoscope - CEA"/>
            <person name="William W."/>
        </authorList>
    </citation>
    <scope>NUCLEOTIDE SEQUENCE</scope>
</reference>
<feature type="signal peptide" evidence="1">
    <location>
        <begin position="1"/>
        <end position="21"/>
    </location>
</feature>
<dbReference type="AlphaFoldDB" id="A0A8J2STJ4"/>
<proteinExistence type="predicted"/>
<evidence type="ECO:0000313" key="3">
    <source>
        <dbReference type="Proteomes" id="UP000789595"/>
    </source>
</evidence>
<evidence type="ECO:0000313" key="2">
    <source>
        <dbReference type="EMBL" id="CAH0377299.1"/>
    </source>
</evidence>
<dbReference type="EMBL" id="CAKKNE010000005">
    <property type="protein sequence ID" value="CAH0377299.1"/>
    <property type="molecule type" value="Genomic_DNA"/>
</dbReference>
<feature type="chain" id="PRO_5035323249" evidence="1">
    <location>
        <begin position="22"/>
        <end position="118"/>
    </location>
</feature>
<sequence length="118" mass="12437">MRLLKVLLCARIAALRPPVRAAASLRDAPAAHAMAPSAARMHAATSAAAAAAAALAPAAALAAATTEAELDDYFSQPHPEFAVALVIHWILWGKFDRRIALAYDFGGLVLFAAEPFFR</sequence>
<organism evidence="2 3">
    <name type="scientific">Pelagomonas calceolata</name>
    <dbReference type="NCBI Taxonomy" id="35677"/>
    <lineage>
        <taxon>Eukaryota</taxon>
        <taxon>Sar</taxon>
        <taxon>Stramenopiles</taxon>
        <taxon>Ochrophyta</taxon>
        <taxon>Pelagophyceae</taxon>
        <taxon>Pelagomonadales</taxon>
        <taxon>Pelagomonadaceae</taxon>
        <taxon>Pelagomonas</taxon>
    </lineage>
</organism>
<evidence type="ECO:0000256" key="1">
    <source>
        <dbReference type="SAM" id="SignalP"/>
    </source>
</evidence>
<keyword evidence="3" id="KW-1185">Reference proteome</keyword>
<keyword evidence="1" id="KW-0732">Signal</keyword>
<protein>
    <submittedName>
        <fullName evidence="2">Uncharacterized protein</fullName>
    </submittedName>
</protein>
<accession>A0A8J2STJ4</accession>
<name>A0A8J2STJ4_9STRA</name>
<comment type="caution">
    <text evidence="2">The sequence shown here is derived from an EMBL/GenBank/DDBJ whole genome shotgun (WGS) entry which is preliminary data.</text>
</comment>